<dbReference type="Pfam" id="PF02662">
    <property type="entry name" value="FlpD"/>
    <property type="match status" value="1"/>
</dbReference>
<dbReference type="SUPFAM" id="SSF54862">
    <property type="entry name" value="4Fe-4S ferredoxins"/>
    <property type="match status" value="1"/>
</dbReference>
<dbReference type="GO" id="GO:0016491">
    <property type="term" value="F:oxidoreductase activity"/>
    <property type="evidence" value="ECO:0007669"/>
    <property type="project" value="UniProtKB-KW"/>
</dbReference>
<protein>
    <recommendedName>
        <fullName evidence="5">4Fe-4S ferredoxin-type domain-containing protein</fullName>
    </recommendedName>
</protein>
<keyword evidence="3" id="KW-0408">Iron</keyword>
<dbReference type="GO" id="GO:0046872">
    <property type="term" value="F:metal ion binding"/>
    <property type="evidence" value="ECO:0007669"/>
    <property type="project" value="UniProtKB-KW"/>
</dbReference>
<sequence length="822" mass="88257">MAAAKTLDTLGISVHLVEQGEHLGGKAFDWACMATGVCQNCGACLSAELADQMNNLKHTTVHLKSSISKIKQNNERFETTLNDSASSTILTDAVLLATGMTAFDPAKLPDLGYGIYDQVITTADLNNILKQERLKEILPDTPSPSIAFIQCVGSRNREMGRDYCSQVCCKTAVRQANKILHSIPDAQITVFHIDLQVIGKEFRTQAADLKSRVSLLQGVPGKILSDHEKGRLTVIHEHPETGARTARHFDLIVLAVGIGPCVEIGEIAKQLDAKPDQWGFLSSSSSLPKGVYTAGAAQGPTDILSSRDQGIIAAYKIIQDLNTSPETKQKSNIVVLGESKDSGRICQSLAQDGWQVLQLDTGHQQAAEIPGVTRFSSTSLHSVSGTVGQYNLSFTAGEQNHSVKAAAIVLASDAHMVSDTGFSDSDKIKSLNQFIDIFEKTPDKVPKTVAFWLDRHGQEWKVSARTCLSLAAALAEKGKTAIIVMEKMLVHGIEGQELYDAARHKGVRFLRTENSAQITVTPDNSNVLLEMNEATLPGIRLTLECDLLVIPENVGPPVNASETARLLRQQCDSEGFLQSANVRHRGVGSPRRGIFFVGSCHDETDESDLKREINAVKAALVVLTNRDIKTELLPAIDKNKCARCLTCYRICPHNAVTIRDNYQPVISTDACFGCGICVSHCPANAISVISESGSVSSGKIASETVIFACDRSGALALGSAQDLGIFSEKNAQVIRVSCAGRIDEPMLIEPLLNGAKRVIVAACHEGNCRSVSGSSFAAVRSRLIVEHTGLNDTAIRHLSVAANEPVRIAGIVSAAGSGKEVS</sequence>
<keyword evidence="1" id="KW-0479">Metal-binding</keyword>
<dbReference type="EMBL" id="FR695872">
    <property type="protein sequence ID" value="CBX29116.1"/>
    <property type="molecule type" value="Genomic_DNA"/>
</dbReference>
<evidence type="ECO:0000256" key="1">
    <source>
        <dbReference type="ARBA" id="ARBA00022723"/>
    </source>
</evidence>
<dbReference type="InterPro" id="IPR036188">
    <property type="entry name" value="FAD/NAD-bd_sf"/>
</dbReference>
<dbReference type="PROSITE" id="PS00198">
    <property type="entry name" value="4FE4S_FER_1"/>
    <property type="match status" value="1"/>
</dbReference>
<evidence type="ECO:0000256" key="4">
    <source>
        <dbReference type="ARBA" id="ARBA00023014"/>
    </source>
</evidence>
<dbReference type="InterPro" id="IPR017896">
    <property type="entry name" value="4Fe4S_Fe-S-bd"/>
</dbReference>
<dbReference type="PANTHER" id="PTHR42949:SF3">
    <property type="entry name" value="ANAEROBIC GLYCEROL-3-PHOSPHATE DEHYDROGENASE SUBUNIT B"/>
    <property type="match status" value="1"/>
</dbReference>
<dbReference type="InterPro" id="IPR003813">
    <property type="entry name" value="MvhD/FlpD"/>
</dbReference>
<keyword evidence="4" id="KW-0411">Iron-sulfur</keyword>
<dbReference type="Gene3D" id="3.30.70.20">
    <property type="match status" value="1"/>
</dbReference>
<evidence type="ECO:0000313" key="6">
    <source>
        <dbReference type="EMBL" id="CBX29116.1"/>
    </source>
</evidence>
<proteinExistence type="predicted"/>
<evidence type="ECO:0000259" key="5">
    <source>
        <dbReference type="PROSITE" id="PS51379"/>
    </source>
</evidence>
<evidence type="ECO:0000256" key="3">
    <source>
        <dbReference type="ARBA" id="ARBA00023004"/>
    </source>
</evidence>
<gene>
    <name evidence="6" type="ORF">N47_J00970</name>
</gene>
<keyword evidence="2" id="KW-0560">Oxidoreductase</keyword>
<reference evidence="6" key="1">
    <citation type="journal article" date="2011" name="Environ. Microbiol.">
        <title>Genomic insights into the metabolic potential of the polycyclic aromatic hydrocarbon degrading sulfate-reducing Deltaproteobacterium N47.</title>
        <authorList>
            <person name="Bergmann F."/>
            <person name="Selesi D."/>
            <person name="Weinmaier T."/>
            <person name="Tischler P."/>
            <person name="Rattei T."/>
            <person name="Meckenstock R.U."/>
        </authorList>
    </citation>
    <scope>NUCLEOTIDE SEQUENCE</scope>
</reference>
<dbReference type="PANTHER" id="PTHR42949">
    <property type="entry name" value="ANAEROBIC GLYCEROL-3-PHOSPHATE DEHYDROGENASE SUBUNIT B"/>
    <property type="match status" value="1"/>
</dbReference>
<name>E1YEX2_9BACT</name>
<dbReference type="PROSITE" id="PS51379">
    <property type="entry name" value="4FE4S_FER_2"/>
    <property type="match status" value="2"/>
</dbReference>
<dbReference type="Pfam" id="PF14697">
    <property type="entry name" value="Fer4_21"/>
    <property type="match status" value="1"/>
</dbReference>
<feature type="domain" description="4Fe-4S ferredoxin-type" evidence="5">
    <location>
        <begin position="662"/>
        <end position="691"/>
    </location>
</feature>
<dbReference type="InterPro" id="IPR017900">
    <property type="entry name" value="4Fe4S_Fe_S_CS"/>
</dbReference>
<dbReference type="AlphaFoldDB" id="E1YEX2"/>
<accession>E1YEX2</accession>
<dbReference type="Gene3D" id="3.50.50.60">
    <property type="entry name" value="FAD/NAD(P)-binding domain"/>
    <property type="match status" value="1"/>
</dbReference>
<dbReference type="SUPFAM" id="SSF51905">
    <property type="entry name" value="FAD/NAD(P)-binding domain"/>
    <property type="match status" value="1"/>
</dbReference>
<dbReference type="GO" id="GO:0051536">
    <property type="term" value="F:iron-sulfur cluster binding"/>
    <property type="evidence" value="ECO:0007669"/>
    <property type="project" value="UniProtKB-KW"/>
</dbReference>
<feature type="domain" description="4Fe-4S ferredoxin-type" evidence="5">
    <location>
        <begin position="632"/>
        <end position="661"/>
    </location>
</feature>
<organism evidence="6">
    <name type="scientific">uncultured Desulfobacterium sp</name>
    <dbReference type="NCBI Taxonomy" id="201089"/>
    <lineage>
        <taxon>Bacteria</taxon>
        <taxon>Pseudomonadati</taxon>
        <taxon>Thermodesulfobacteriota</taxon>
        <taxon>Desulfobacteria</taxon>
        <taxon>Desulfobacterales</taxon>
        <taxon>Desulfobacteriaceae</taxon>
        <taxon>Desulfobacterium</taxon>
        <taxon>environmental samples</taxon>
    </lineage>
</organism>
<evidence type="ECO:0000256" key="2">
    <source>
        <dbReference type="ARBA" id="ARBA00023002"/>
    </source>
</evidence>
<dbReference type="InterPro" id="IPR051691">
    <property type="entry name" value="Metab_Enz_Cyan_OpOx_G3PDH"/>
</dbReference>